<feature type="region of interest" description="Disordered" evidence="5">
    <location>
        <begin position="343"/>
        <end position="403"/>
    </location>
</feature>
<feature type="region of interest" description="Disordered" evidence="5">
    <location>
        <begin position="1162"/>
        <end position="1193"/>
    </location>
</feature>
<dbReference type="GO" id="GO:0004674">
    <property type="term" value="F:protein serine/threonine kinase activity"/>
    <property type="evidence" value="ECO:0007669"/>
    <property type="project" value="UniProtKB-EC"/>
</dbReference>
<dbReference type="PROSITE" id="PS50011">
    <property type="entry name" value="PROTEIN_KINASE_DOM"/>
    <property type="match status" value="1"/>
</dbReference>
<accession>A0A0N1PDC8</accession>
<dbReference type="VEuPathDB" id="TriTrypDB:Lsey_0021_0020"/>
<dbReference type="OMA" id="SACDADH"/>
<feature type="compositionally biased region" description="Acidic residues" evidence="5">
    <location>
        <begin position="345"/>
        <end position="354"/>
    </location>
</feature>
<dbReference type="InterPro" id="IPR000719">
    <property type="entry name" value="Prot_kinase_dom"/>
</dbReference>
<dbReference type="EC" id="2.7.11.1" evidence="1"/>
<dbReference type="OrthoDB" id="8693905at2759"/>
<dbReference type="PROSITE" id="PS00107">
    <property type="entry name" value="PROTEIN_KINASE_ATP"/>
    <property type="match status" value="1"/>
</dbReference>
<feature type="compositionally biased region" description="Polar residues" evidence="5">
    <location>
        <begin position="362"/>
        <end position="374"/>
    </location>
</feature>
<feature type="compositionally biased region" description="Basic and acidic residues" evidence="5">
    <location>
        <begin position="1108"/>
        <end position="1121"/>
    </location>
</feature>
<dbReference type="Gene3D" id="1.10.510.10">
    <property type="entry name" value="Transferase(Phosphotransferase) domain 1"/>
    <property type="match status" value="2"/>
</dbReference>
<evidence type="ECO:0000256" key="5">
    <source>
        <dbReference type="SAM" id="MobiDB-lite"/>
    </source>
</evidence>
<feature type="compositionally biased region" description="Low complexity" evidence="5">
    <location>
        <begin position="484"/>
        <end position="500"/>
    </location>
</feature>
<name>A0A0N1PDC8_LEPSE</name>
<evidence type="ECO:0000256" key="1">
    <source>
        <dbReference type="ARBA" id="ARBA00012513"/>
    </source>
</evidence>
<evidence type="ECO:0000256" key="3">
    <source>
        <dbReference type="ARBA" id="ARBA00022840"/>
    </source>
</evidence>
<reference evidence="7 8" key="1">
    <citation type="journal article" date="2015" name="PLoS Pathog.">
        <title>Leptomonas seymouri: Adaptations to the Dixenous Life Cycle Analyzed by Genome Sequencing, Transcriptome Profiling and Co-infection with Leishmania donovani.</title>
        <authorList>
            <person name="Kraeva N."/>
            <person name="Butenko A."/>
            <person name="Hlavacova J."/>
            <person name="Kostygov A."/>
            <person name="Myskova J."/>
            <person name="Grybchuk D."/>
            <person name="Lestinova T."/>
            <person name="Votypka J."/>
            <person name="Volf P."/>
            <person name="Opperdoes F."/>
            <person name="Flegontov P."/>
            <person name="Lukes J."/>
            <person name="Yurchenko V."/>
        </authorList>
    </citation>
    <scope>NUCLEOTIDE SEQUENCE [LARGE SCALE GENOMIC DNA]</scope>
    <source>
        <strain evidence="7 8">ATCC 30220</strain>
    </source>
</reference>
<evidence type="ECO:0000256" key="2">
    <source>
        <dbReference type="ARBA" id="ARBA00022741"/>
    </source>
</evidence>
<feature type="region of interest" description="Disordered" evidence="5">
    <location>
        <begin position="1058"/>
        <end position="1123"/>
    </location>
</feature>
<evidence type="ECO:0000313" key="7">
    <source>
        <dbReference type="EMBL" id="KPI89533.1"/>
    </source>
</evidence>
<keyword evidence="2 4" id="KW-0547">Nucleotide-binding</keyword>
<dbReference type="GO" id="GO:0005524">
    <property type="term" value="F:ATP binding"/>
    <property type="evidence" value="ECO:0007669"/>
    <property type="project" value="UniProtKB-UniRule"/>
</dbReference>
<feature type="compositionally biased region" description="Basic and acidic residues" evidence="5">
    <location>
        <begin position="375"/>
        <end position="396"/>
    </location>
</feature>
<dbReference type="PANTHER" id="PTHR48012">
    <property type="entry name" value="STERILE20-LIKE KINASE, ISOFORM B-RELATED"/>
    <property type="match status" value="1"/>
</dbReference>
<dbReference type="AlphaFoldDB" id="A0A0N1PDC8"/>
<keyword evidence="3 4" id="KW-0067">ATP-binding</keyword>
<feature type="region of interest" description="Disordered" evidence="5">
    <location>
        <begin position="811"/>
        <end position="855"/>
    </location>
</feature>
<comment type="caution">
    <text evidence="7">The sequence shown here is derived from an EMBL/GenBank/DDBJ whole genome shotgun (WGS) entry which is preliminary data.</text>
</comment>
<dbReference type="Proteomes" id="UP000038009">
    <property type="component" value="Unassembled WGS sequence"/>
</dbReference>
<feature type="compositionally biased region" description="Polar residues" evidence="5">
    <location>
        <begin position="812"/>
        <end position="834"/>
    </location>
</feature>
<dbReference type="EMBL" id="LJSK01000021">
    <property type="protein sequence ID" value="KPI89533.1"/>
    <property type="molecule type" value="Genomic_DNA"/>
</dbReference>
<dbReference type="GO" id="GO:0005737">
    <property type="term" value="C:cytoplasm"/>
    <property type="evidence" value="ECO:0007669"/>
    <property type="project" value="TreeGrafter"/>
</dbReference>
<gene>
    <name evidence="7" type="ORF">ABL78_1301</name>
</gene>
<keyword evidence="8" id="KW-1185">Reference proteome</keyword>
<feature type="binding site" evidence="4">
    <location>
        <position position="43"/>
    </location>
    <ligand>
        <name>ATP</name>
        <dbReference type="ChEBI" id="CHEBI:30616"/>
    </ligand>
</feature>
<dbReference type="InterPro" id="IPR017441">
    <property type="entry name" value="Protein_kinase_ATP_BS"/>
</dbReference>
<dbReference type="InterPro" id="IPR050629">
    <property type="entry name" value="STE20/SPS1-PAK"/>
</dbReference>
<organism evidence="7 8">
    <name type="scientific">Leptomonas seymouri</name>
    <dbReference type="NCBI Taxonomy" id="5684"/>
    <lineage>
        <taxon>Eukaryota</taxon>
        <taxon>Discoba</taxon>
        <taxon>Euglenozoa</taxon>
        <taxon>Kinetoplastea</taxon>
        <taxon>Metakinetoplastina</taxon>
        <taxon>Trypanosomatida</taxon>
        <taxon>Trypanosomatidae</taxon>
        <taxon>Leishmaniinae</taxon>
        <taxon>Leptomonas</taxon>
    </lineage>
</organism>
<dbReference type="InterPro" id="IPR011009">
    <property type="entry name" value="Kinase-like_dom_sf"/>
</dbReference>
<dbReference type="InterPro" id="IPR008271">
    <property type="entry name" value="Ser/Thr_kinase_AS"/>
</dbReference>
<dbReference type="PROSITE" id="PS00108">
    <property type="entry name" value="PROTEIN_KINASE_ST"/>
    <property type="match status" value="1"/>
</dbReference>
<evidence type="ECO:0000259" key="6">
    <source>
        <dbReference type="PROSITE" id="PS50011"/>
    </source>
</evidence>
<evidence type="ECO:0000313" key="8">
    <source>
        <dbReference type="Proteomes" id="UP000038009"/>
    </source>
</evidence>
<feature type="compositionally biased region" description="Low complexity" evidence="5">
    <location>
        <begin position="1171"/>
        <end position="1183"/>
    </location>
</feature>
<feature type="compositionally biased region" description="Low complexity" evidence="5">
    <location>
        <begin position="835"/>
        <end position="846"/>
    </location>
</feature>
<feature type="region of interest" description="Disordered" evidence="5">
    <location>
        <begin position="467"/>
        <end position="500"/>
    </location>
</feature>
<proteinExistence type="predicted"/>
<feature type="compositionally biased region" description="Basic and acidic residues" evidence="5">
    <location>
        <begin position="677"/>
        <end position="689"/>
    </location>
</feature>
<dbReference type="SMART" id="SM00220">
    <property type="entry name" value="S_TKc"/>
    <property type="match status" value="1"/>
</dbReference>
<dbReference type="Pfam" id="PF00069">
    <property type="entry name" value="Pkinase"/>
    <property type="match status" value="2"/>
</dbReference>
<feature type="domain" description="Protein kinase" evidence="6">
    <location>
        <begin position="14"/>
        <end position="454"/>
    </location>
</feature>
<feature type="compositionally biased region" description="Basic and acidic residues" evidence="5">
    <location>
        <begin position="1065"/>
        <end position="1082"/>
    </location>
</feature>
<evidence type="ECO:0000256" key="4">
    <source>
        <dbReference type="PROSITE-ProRule" id="PRU10141"/>
    </source>
</evidence>
<sequence length="1248" mass="133500">MAAVDTVKGRYSSYKLLNEVGHGGSARVFRAQDVVTQRKVAVKQLFGNRLQDREDWLREVDALNALNNHHCPHVIQYLDHMQQHGKLFLVEEYAERGSLLRQLRQDGPMTEGVACNIVFQILTTLHRMSQWNIIHGDLKASNILLFDGEMVKLTDFALHSHSESKEGSGGSNIHCNLMGSLSIGGDDADVDNEEESNSPPANLAATRARLALSLAGASSGSRLSCSATPQRTGAATGAAAAAAVVEGTDEGSMHSARAVENLPSVISPPALIEFRGSVYWAAPEVLAGESCVTAASDIWSVGCTTIELLTGAPPYFDRSMPNATHHVLKYYYAVIAGQRMAAVDTQEETEEGGDSEAPAVVSTATKSEQQQEQQGWERSKRSARCDKQTEGERDADGGGGNARAADAEEFDSLMPPLPDTLHLSEECLSFLRLCLRLRPAERPSAGELLQHPWLWNVVVPQLLQAARDGRGMGNSPGEEDGVHNNTNNNSSSNSGANNSSNVGSRFAVIEKWVELNLRSDQESRCRAWLKGDALPLLVPALTPRIMTPKYIGNVMRCFSHFAETDSALVPLFLNRLGATELWSVEELTSACDADHLVTLFRRCCDVQDPQVQVFTPTHPSALRFMLGLEKAKVEELVAALHRLLVDGEPPRHQAEPSAGVAAPVAAANTATSPLLRSGDHMEKEEREKASSASAETPHPDEAMEQSATWQRQQERCERARERLLRDGGAAVLCQRVESQCKAAFLSSAPPTLESSTIRRFFEILEVVEPLPGGQSLLWGFPSEDSVGSPSTRAGVAGLTSAASLMTPHSDAVVNSSSNKNHASTLASAAMDNSATTPLTSPLPVTPRESMSPTNNTYPSAHTTVAAPAPVALANTSSNINGSAAMAHNAASSHFGSGSFIVHAEGEWTSSLSWMLAVQESAHHCCEAAVRLLTRYIPLATEVRAEYLDKAGLSLAATLALVASNECMSTELRCAAVGCLPKLQANSLRAARYLRDPIRCIPLLSLTLKRSALSQELATSILAALRALTTEKQTLAACVSSPWVWDALLTLLDELAAQGNKSKAKGNGERSVAPRHDKNRSDDVSSTSSSPPSPAAPHTPAQRVLGITDDPKSHPTPHRHDGNGASSAMLASILALISQWFADVSPTALVSMATTAVGANRSMAFPPPPSSSAPSASTHMHPSSRQCGSTNPAVPPSLPALLQRLYVQLKDLLRNEAICRDDVLPHVDKALEYLAPLEGPLPAASAAAK</sequence>
<protein>
    <recommendedName>
        <fullName evidence="1">non-specific serine/threonine protein kinase</fullName>
        <ecNumber evidence="1">2.7.11.1</ecNumber>
    </recommendedName>
</protein>
<feature type="region of interest" description="Disordered" evidence="5">
    <location>
        <begin position="670"/>
        <end position="706"/>
    </location>
</feature>
<dbReference type="SUPFAM" id="SSF56112">
    <property type="entry name" value="Protein kinase-like (PK-like)"/>
    <property type="match status" value="1"/>
</dbReference>
<dbReference type="PANTHER" id="PTHR48012:SF26">
    <property type="entry name" value="SERINE_THREONINE-PROTEIN KINASE DDB_G0283821-RELATED"/>
    <property type="match status" value="1"/>
</dbReference>